<evidence type="ECO:0000256" key="3">
    <source>
        <dbReference type="ARBA" id="ARBA00023186"/>
    </source>
</evidence>
<evidence type="ECO:0000313" key="8">
    <source>
        <dbReference type="Proteomes" id="UP000015101"/>
    </source>
</evidence>
<dbReference type="Pfam" id="PF05347">
    <property type="entry name" value="Complex1_LYR"/>
    <property type="match status" value="1"/>
</dbReference>
<dbReference type="OrthoDB" id="273010at2759"/>
<accession>T1FYS3</accession>
<dbReference type="PANTHER" id="PTHR47046">
    <property type="entry name" value="SUCCINATE DEHYDROGENASE ASSEMBLY FACTOR 1, MITOCHONDRIAL"/>
    <property type="match status" value="1"/>
</dbReference>
<dbReference type="KEGG" id="hro:HELRODRAFT_66878"/>
<sequence length="84" mass="10053">MPRHNKLQLEILSLYRQFLRVVSDRPGTSEYVKSEFRKNSYIPKKNILQIEQIVRRAQRQLESLKKPTTKGIGVFQRDDHDEQK</sequence>
<dbReference type="EnsemblMetazoa" id="HelroT66878">
    <property type="protein sequence ID" value="HelroP66878"/>
    <property type="gene ID" value="HelroG66878"/>
</dbReference>
<evidence type="ECO:0000313" key="6">
    <source>
        <dbReference type="EMBL" id="ESN98717.1"/>
    </source>
</evidence>
<feature type="domain" description="Complex 1 LYR protein" evidence="5">
    <location>
        <begin position="10"/>
        <end position="62"/>
    </location>
</feature>
<evidence type="ECO:0000256" key="2">
    <source>
        <dbReference type="ARBA" id="ARBA00023128"/>
    </source>
</evidence>
<dbReference type="AlphaFoldDB" id="T1FYS3"/>
<dbReference type="InParanoid" id="T1FYS3"/>
<evidence type="ECO:0000256" key="4">
    <source>
        <dbReference type="ARBA" id="ARBA00025715"/>
    </source>
</evidence>
<evidence type="ECO:0000256" key="1">
    <source>
        <dbReference type="ARBA" id="ARBA00004305"/>
    </source>
</evidence>
<comment type="subcellular location">
    <subcellularLocation>
        <location evidence="1">Mitochondrion matrix</location>
    </subcellularLocation>
</comment>
<keyword evidence="8" id="KW-1185">Reference proteome</keyword>
<keyword evidence="3" id="KW-0143">Chaperone</keyword>
<evidence type="ECO:0000313" key="7">
    <source>
        <dbReference type="EnsemblMetazoa" id="HelroP66878"/>
    </source>
</evidence>
<dbReference type="eggNOG" id="KOG4620">
    <property type="taxonomic scope" value="Eukaryota"/>
</dbReference>
<reference evidence="6 8" key="2">
    <citation type="journal article" date="2013" name="Nature">
        <title>Insights into bilaterian evolution from three spiralian genomes.</title>
        <authorList>
            <person name="Simakov O."/>
            <person name="Marletaz F."/>
            <person name="Cho S.J."/>
            <person name="Edsinger-Gonzales E."/>
            <person name="Havlak P."/>
            <person name="Hellsten U."/>
            <person name="Kuo D.H."/>
            <person name="Larsson T."/>
            <person name="Lv J."/>
            <person name="Arendt D."/>
            <person name="Savage R."/>
            <person name="Osoegawa K."/>
            <person name="de Jong P."/>
            <person name="Grimwood J."/>
            <person name="Chapman J.A."/>
            <person name="Shapiro H."/>
            <person name="Aerts A."/>
            <person name="Otillar R.P."/>
            <person name="Terry A.Y."/>
            <person name="Boore J.L."/>
            <person name="Grigoriev I.V."/>
            <person name="Lindberg D.R."/>
            <person name="Seaver E.C."/>
            <person name="Weisblat D.A."/>
            <person name="Putnam N.H."/>
            <person name="Rokhsar D.S."/>
        </authorList>
    </citation>
    <scope>NUCLEOTIDE SEQUENCE</scope>
</reference>
<comment type="similarity">
    <text evidence="4">Belongs to the complex I LYR family. SDHAF1 subfamily.</text>
</comment>
<dbReference type="RefSeq" id="XP_009022485.1">
    <property type="nucleotide sequence ID" value="XM_009024237.1"/>
</dbReference>
<reference evidence="8" key="1">
    <citation type="submission" date="2012-12" db="EMBL/GenBank/DDBJ databases">
        <authorList>
            <person name="Hellsten U."/>
            <person name="Grimwood J."/>
            <person name="Chapman J.A."/>
            <person name="Shapiro H."/>
            <person name="Aerts A."/>
            <person name="Otillar R.P."/>
            <person name="Terry A.Y."/>
            <person name="Boore J.L."/>
            <person name="Simakov O."/>
            <person name="Marletaz F."/>
            <person name="Cho S.-J."/>
            <person name="Edsinger-Gonzales E."/>
            <person name="Havlak P."/>
            <person name="Kuo D.-H."/>
            <person name="Larsson T."/>
            <person name="Lv J."/>
            <person name="Arendt D."/>
            <person name="Savage R."/>
            <person name="Osoegawa K."/>
            <person name="de Jong P."/>
            <person name="Lindberg D.R."/>
            <person name="Seaver E.C."/>
            <person name="Weisblat D.A."/>
            <person name="Putnam N.H."/>
            <person name="Grigoriev I.V."/>
            <person name="Rokhsar D.S."/>
        </authorList>
    </citation>
    <scope>NUCLEOTIDE SEQUENCE</scope>
</reference>
<dbReference type="GO" id="GO:0005739">
    <property type="term" value="C:mitochondrion"/>
    <property type="evidence" value="ECO:0000318"/>
    <property type="project" value="GO_Central"/>
</dbReference>
<keyword evidence="2" id="KW-0496">Mitochondrion</keyword>
<dbReference type="CDD" id="cd20268">
    <property type="entry name" value="Complex1_LYR_SDHAF1_LYRM8"/>
    <property type="match status" value="1"/>
</dbReference>
<dbReference type="EMBL" id="KB097143">
    <property type="protein sequence ID" value="ESN98717.1"/>
    <property type="molecule type" value="Genomic_DNA"/>
</dbReference>
<name>T1FYS3_HELRO</name>
<dbReference type="CTD" id="20213971"/>
<dbReference type="GO" id="GO:0034553">
    <property type="term" value="P:mitochondrial respiratory chain complex II assembly"/>
    <property type="evidence" value="ECO:0000318"/>
    <property type="project" value="GO_Central"/>
</dbReference>
<dbReference type="HOGENOM" id="CLU_154777_0_1_1"/>
<dbReference type="STRING" id="6412.T1FYS3"/>
<reference evidence="7" key="3">
    <citation type="submission" date="2015-06" db="UniProtKB">
        <authorList>
            <consortium name="EnsemblMetazoa"/>
        </authorList>
    </citation>
    <scope>IDENTIFICATION</scope>
</reference>
<dbReference type="GeneID" id="20213971"/>
<gene>
    <name evidence="7" type="primary">20213971</name>
    <name evidence="6" type="ORF">HELRODRAFT_66878</name>
</gene>
<dbReference type="InterPro" id="IPR052687">
    <property type="entry name" value="SDHAF1"/>
</dbReference>
<dbReference type="OMA" id="MGTFVRP"/>
<dbReference type="GO" id="GO:0005759">
    <property type="term" value="C:mitochondrial matrix"/>
    <property type="evidence" value="ECO:0007669"/>
    <property type="project" value="UniProtKB-SubCell"/>
</dbReference>
<dbReference type="EMBL" id="AMQM01001047">
    <property type="status" value="NOT_ANNOTATED_CDS"/>
    <property type="molecule type" value="Genomic_DNA"/>
</dbReference>
<dbReference type="PANTHER" id="PTHR47046:SF1">
    <property type="entry name" value="SUCCINATE DEHYDROGENASE ASSEMBLY FACTOR 1, MITOCHONDRIAL"/>
    <property type="match status" value="1"/>
</dbReference>
<evidence type="ECO:0000259" key="5">
    <source>
        <dbReference type="Pfam" id="PF05347"/>
    </source>
</evidence>
<proteinExistence type="inferred from homology"/>
<dbReference type="InterPro" id="IPR008011">
    <property type="entry name" value="Complex1_LYR_dom"/>
</dbReference>
<dbReference type="InterPro" id="IPR045295">
    <property type="entry name" value="Complex1_LYR_SDHAF1_LYRM8"/>
</dbReference>
<organism evidence="7 8">
    <name type="scientific">Helobdella robusta</name>
    <name type="common">Californian leech</name>
    <dbReference type="NCBI Taxonomy" id="6412"/>
    <lineage>
        <taxon>Eukaryota</taxon>
        <taxon>Metazoa</taxon>
        <taxon>Spiralia</taxon>
        <taxon>Lophotrochozoa</taxon>
        <taxon>Annelida</taxon>
        <taxon>Clitellata</taxon>
        <taxon>Hirudinea</taxon>
        <taxon>Rhynchobdellida</taxon>
        <taxon>Glossiphoniidae</taxon>
        <taxon>Helobdella</taxon>
    </lineage>
</organism>
<dbReference type="Proteomes" id="UP000015101">
    <property type="component" value="Unassembled WGS sequence"/>
</dbReference>
<protein>
    <recommendedName>
        <fullName evidence="5">Complex 1 LYR protein domain-containing protein</fullName>
    </recommendedName>
</protein>